<evidence type="ECO:0000256" key="1">
    <source>
        <dbReference type="SAM" id="SignalP"/>
    </source>
</evidence>
<dbReference type="Proteomes" id="UP000381260">
    <property type="component" value="Chromosome"/>
</dbReference>
<sequence length="277" mass="30286">MKFKQALLATLLGSSLFPAITLAEKQPDGALVLQKNTESVFTPEQEARIGQVAADYLVTHPEILVQVSQKLQAQYQEQQRKGLATAAVTHHAALTQDKNTPSYGPADAKVIVVEFFDYQCVYCSHLAPIMKNVMKANSQARFVFKELPIFAGRWENSLKAAETGLQIWHQKGAEAYIHYHNNIFATGHNEGKLTSDDIQNAAASVKFNAKTAPEVKSALENINRLAQQLKITGTPAIIVIPAEGATPENTTVIPGMSNEKQIQEAIDHAIGKQKQTG</sequence>
<feature type="domain" description="Copper resistance protein ScsC N-terminal" evidence="3">
    <location>
        <begin position="45"/>
        <end position="78"/>
    </location>
</feature>
<dbReference type="Gene3D" id="3.40.30.10">
    <property type="entry name" value="Glutaredoxin"/>
    <property type="match status" value="1"/>
</dbReference>
<dbReference type="SUPFAM" id="SSF52833">
    <property type="entry name" value="Thioredoxin-like"/>
    <property type="match status" value="1"/>
</dbReference>
<keyword evidence="1" id="KW-0732">Signal</keyword>
<dbReference type="InterPro" id="IPR012336">
    <property type="entry name" value="Thioredoxin-like_fold"/>
</dbReference>
<feature type="domain" description="Thioredoxin-like fold" evidence="2">
    <location>
        <begin position="98"/>
        <end position="239"/>
    </location>
</feature>
<dbReference type="PANTHER" id="PTHR35891:SF3">
    <property type="entry name" value="THIOL:DISULFIDE INTERCHANGE PROTEIN DSBL"/>
    <property type="match status" value="1"/>
</dbReference>
<evidence type="ECO:0000259" key="2">
    <source>
        <dbReference type="Pfam" id="PF13462"/>
    </source>
</evidence>
<dbReference type="RefSeq" id="WP_153859028.1">
    <property type="nucleotide sequence ID" value="NZ_CP045913.1"/>
</dbReference>
<evidence type="ECO:0000313" key="4">
    <source>
        <dbReference type="EMBL" id="QGH61996.1"/>
    </source>
</evidence>
<dbReference type="CDD" id="cd03023">
    <property type="entry name" value="DsbA_Com1_like"/>
    <property type="match status" value="1"/>
</dbReference>
<reference evidence="4 5" key="1">
    <citation type="submission" date="2019-11" db="EMBL/GenBank/DDBJ databases">
        <title>The Phosphoenolpyruvate Phosphotransferase System Regulates Serratia proteamaculans 336X Biofilm Formation and Wheat Roots colonization.</title>
        <authorList>
            <person name="Liu F."/>
        </authorList>
    </citation>
    <scope>NUCLEOTIDE SEQUENCE [LARGE SCALE GENOMIC DNA]</scope>
    <source>
        <strain evidence="4 5">336X</strain>
    </source>
</reference>
<protein>
    <submittedName>
        <fullName evidence="4">Thioredoxin domain-containing protein</fullName>
    </submittedName>
</protein>
<feature type="chain" id="PRO_5024417287" evidence="1">
    <location>
        <begin position="24"/>
        <end position="277"/>
    </location>
</feature>
<dbReference type="InterPro" id="IPR041205">
    <property type="entry name" value="ScsC_N"/>
</dbReference>
<proteinExistence type="predicted"/>
<dbReference type="AlphaFoldDB" id="A0A5Q2VD23"/>
<organism evidence="4 5">
    <name type="scientific">Serratia proteamaculans</name>
    <dbReference type="NCBI Taxonomy" id="28151"/>
    <lineage>
        <taxon>Bacteria</taxon>
        <taxon>Pseudomonadati</taxon>
        <taxon>Pseudomonadota</taxon>
        <taxon>Gammaproteobacteria</taxon>
        <taxon>Enterobacterales</taxon>
        <taxon>Yersiniaceae</taxon>
        <taxon>Serratia</taxon>
    </lineage>
</organism>
<evidence type="ECO:0000259" key="3">
    <source>
        <dbReference type="Pfam" id="PF18312"/>
    </source>
</evidence>
<dbReference type="InterPro" id="IPR050824">
    <property type="entry name" value="Thiol_disulfide_DsbA"/>
</dbReference>
<feature type="signal peptide" evidence="1">
    <location>
        <begin position="1"/>
        <end position="23"/>
    </location>
</feature>
<dbReference type="InterPro" id="IPR036249">
    <property type="entry name" value="Thioredoxin-like_sf"/>
</dbReference>
<evidence type="ECO:0000313" key="5">
    <source>
        <dbReference type="Proteomes" id="UP000381260"/>
    </source>
</evidence>
<dbReference type="Pfam" id="PF13462">
    <property type="entry name" value="Thioredoxin_4"/>
    <property type="match status" value="1"/>
</dbReference>
<dbReference type="Pfam" id="PF18312">
    <property type="entry name" value="ScsC_N"/>
    <property type="match status" value="1"/>
</dbReference>
<dbReference type="EMBL" id="CP045913">
    <property type="protein sequence ID" value="QGH61996.1"/>
    <property type="molecule type" value="Genomic_DNA"/>
</dbReference>
<accession>A0A5Q2VD23</accession>
<gene>
    <name evidence="4" type="ORF">GHV41_14695</name>
</gene>
<name>A0A5Q2VD23_SERPR</name>
<dbReference type="PANTHER" id="PTHR35891">
    <property type="entry name" value="THIOL:DISULFIDE INTERCHANGE PROTEIN DSBA"/>
    <property type="match status" value="1"/>
</dbReference>